<protein>
    <submittedName>
        <fullName evidence="3">Uncharacterized protein</fullName>
    </submittedName>
</protein>
<reference evidence="3 4" key="1">
    <citation type="journal article" date="2011" name="J. Bacteriol.">
        <title>Draft genome sequence of Caloramator australicus strain RC3T, a thermoanaerobe from the Great Artesian Basin of Australia.</title>
        <authorList>
            <person name="Ogg C.D."/>
            <person name="Patel B.K.C."/>
        </authorList>
    </citation>
    <scope>NUCLEOTIDE SEQUENCE [LARGE SCALE GENOMIC DNA]</scope>
    <source>
        <strain evidence="3 4">RC3</strain>
    </source>
</reference>
<keyword evidence="1" id="KW-1133">Transmembrane helix</keyword>
<evidence type="ECO:0000313" key="3">
    <source>
        <dbReference type="EMBL" id="CCJ34141.1"/>
    </source>
</evidence>
<dbReference type="Proteomes" id="UP000007652">
    <property type="component" value="Unassembled WGS sequence"/>
</dbReference>
<dbReference type="AlphaFoldDB" id="I7LHM3"/>
<evidence type="ECO:0000256" key="1">
    <source>
        <dbReference type="SAM" id="Phobius"/>
    </source>
</evidence>
<gene>
    <name evidence="3" type="ORF">CAAU_2057</name>
</gene>
<feature type="transmembrane region" description="Helical" evidence="1">
    <location>
        <begin position="189"/>
        <end position="211"/>
    </location>
</feature>
<accession>I7LHM3</accession>
<sequence length="216" mass="25102">MKRTIFLSLIFLVLFTSVVFAHKPIFETRDTTFEKPIVVKDHTISYAIYGSLDKIDDVDFVKFEAKNKDPLFVQMTIPIIKGNEDFSPSFAIIGKGIKQRDKLPFDIPEGYGSLVIKPSPKEYFYEKFTQTKYYIRQTIRGEIPEDGEYYVAVFSDGEKGKYSLAIGEKEKFTVVDWLKMPFIYVVVKYFFNPFATVAVIGFIIILIFYIVKRRRA</sequence>
<keyword evidence="1" id="KW-0472">Membrane</keyword>
<evidence type="ECO:0000313" key="4">
    <source>
        <dbReference type="Proteomes" id="UP000007652"/>
    </source>
</evidence>
<feature type="chain" id="PRO_5003711664" evidence="2">
    <location>
        <begin position="22"/>
        <end position="216"/>
    </location>
</feature>
<keyword evidence="4" id="KW-1185">Reference proteome</keyword>
<dbReference type="RefSeq" id="WP_008909397.1">
    <property type="nucleotide sequence ID" value="NZ_CAKP01000109.1"/>
</dbReference>
<evidence type="ECO:0000256" key="2">
    <source>
        <dbReference type="SAM" id="SignalP"/>
    </source>
</evidence>
<feature type="signal peptide" evidence="2">
    <location>
        <begin position="1"/>
        <end position="21"/>
    </location>
</feature>
<dbReference type="STRING" id="857293.CAAU_2057"/>
<name>I7LHM3_9CLOT</name>
<dbReference type="Gene3D" id="2.60.120.380">
    <property type="match status" value="1"/>
</dbReference>
<dbReference type="EMBL" id="CAKP01000109">
    <property type="protein sequence ID" value="CCJ34141.1"/>
    <property type="molecule type" value="Genomic_DNA"/>
</dbReference>
<dbReference type="OrthoDB" id="2380953at2"/>
<organism evidence="3 4">
    <name type="scientific">Caloramator australicus RC3</name>
    <dbReference type="NCBI Taxonomy" id="857293"/>
    <lineage>
        <taxon>Bacteria</taxon>
        <taxon>Bacillati</taxon>
        <taxon>Bacillota</taxon>
        <taxon>Clostridia</taxon>
        <taxon>Eubacteriales</taxon>
        <taxon>Clostridiaceae</taxon>
        <taxon>Caloramator</taxon>
    </lineage>
</organism>
<keyword evidence="2" id="KW-0732">Signal</keyword>
<proteinExistence type="predicted"/>
<comment type="caution">
    <text evidence="3">The sequence shown here is derived from an EMBL/GenBank/DDBJ whole genome shotgun (WGS) entry which is preliminary data.</text>
</comment>
<keyword evidence="1" id="KW-0812">Transmembrane</keyword>
<dbReference type="eggNOG" id="ENOG5033HZF">
    <property type="taxonomic scope" value="Bacteria"/>
</dbReference>